<dbReference type="RefSeq" id="WP_382047191.1">
    <property type="nucleotide sequence ID" value="NZ_JBHSKJ010000017.1"/>
</dbReference>
<feature type="region of interest" description="Disordered" evidence="1">
    <location>
        <begin position="406"/>
        <end position="453"/>
    </location>
</feature>
<feature type="compositionally biased region" description="Low complexity" evidence="1">
    <location>
        <begin position="412"/>
        <end position="429"/>
    </location>
</feature>
<comment type="caution">
    <text evidence="2">The sequence shown here is derived from an EMBL/GenBank/DDBJ whole genome shotgun (WGS) entry which is preliminary data.</text>
</comment>
<evidence type="ECO:0000313" key="3">
    <source>
        <dbReference type="Proteomes" id="UP001596222"/>
    </source>
</evidence>
<accession>A0ABW0A400</accession>
<proteinExistence type="predicted"/>
<dbReference type="Proteomes" id="UP001596222">
    <property type="component" value="Unassembled WGS sequence"/>
</dbReference>
<evidence type="ECO:0000256" key="1">
    <source>
        <dbReference type="SAM" id="MobiDB-lite"/>
    </source>
</evidence>
<evidence type="ECO:0000313" key="2">
    <source>
        <dbReference type="EMBL" id="MFC5148219.1"/>
    </source>
</evidence>
<protein>
    <submittedName>
        <fullName evidence="2">Uncharacterized protein</fullName>
    </submittedName>
</protein>
<feature type="compositionally biased region" description="Basic and acidic residues" evidence="1">
    <location>
        <begin position="436"/>
        <end position="445"/>
    </location>
</feature>
<name>A0ABW0A400_9ACTN</name>
<organism evidence="2 3">
    <name type="scientific">Streptomyces aureoversilis</name>
    <dbReference type="NCBI Taxonomy" id="67277"/>
    <lineage>
        <taxon>Bacteria</taxon>
        <taxon>Bacillati</taxon>
        <taxon>Actinomycetota</taxon>
        <taxon>Actinomycetes</taxon>
        <taxon>Kitasatosporales</taxon>
        <taxon>Streptomycetaceae</taxon>
        <taxon>Streptomyces</taxon>
    </lineage>
</organism>
<reference evidence="3" key="1">
    <citation type="journal article" date="2019" name="Int. J. Syst. Evol. Microbiol.">
        <title>The Global Catalogue of Microorganisms (GCM) 10K type strain sequencing project: providing services to taxonomists for standard genome sequencing and annotation.</title>
        <authorList>
            <consortium name="The Broad Institute Genomics Platform"/>
            <consortium name="The Broad Institute Genome Sequencing Center for Infectious Disease"/>
            <person name="Wu L."/>
            <person name="Ma J."/>
        </authorList>
    </citation>
    <scope>NUCLEOTIDE SEQUENCE [LARGE SCALE GENOMIC DNA]</scope>
    <source>
        <strain evidence="3">CGMCC 4.1641</strain>
    </source>
</reference>
<dbReference type="EMBL" id="JBHSKJ010000017">
    <property type="protein sequence ID" value="MFC5148219.1"/>
    <property type="molecule type" value="Genomic_DNA"/>
</dbReference>
<dbReference type="InterPro" id="IPR000318">
    <property type="entry name" value="Nase_comp1_CS"/>
</dbReference>
<sequence length="783" mass="85634">MNPDRLYALLPAVHRRMDERNGGQLRALLSVIAEQAGVVEADIERMYDDWFIETCAEWVVPYLGALIGYALPPGAAAALTERTESRDQLLALAVPRREVADTVANRRRKGTLALLEDLAADVAGWPARAVEHRRLLALTQPVRRFTADDHGTARRLHRGGLADLRRTEPLNRADGPFDELAHTAEMPRACGTRRAGRYNIPGLGLHVWRLQAHSLTRAPAFCLDRAAYRFTFSVLGNDTRLFTLPVPEPSPCHIAGELNVPAPIGRRTLTERLHDYYGPGKSLCVWEGDGDGPPVALERIISADLSGWDYRTPEGKVAVDPVLGRIAFPARQAPEQGVRVTYHHGAASDLGGGEYPRPYAVVPEGDIPPYRVGPGEPFARITDAVEQWRTDHDRWRADYDRWRAVSGRKQDAQGGKQDTQGGKQDTQGGEQSAQGGKHDAPDRQQQDAGPHQGRFRIAQRTAPPPDPGPRPSDVVEISGNDVHQDVLDLSLHRGDRLVLRAADGARPVLRLLDWSGSRPDALRITGTGTGEGPPPTITLDGLMVTGRSIQVHGDVGDLLIRHCTLVPGWDLDERCGPREPEEPSLELVDTPADVRVEHSVLGTVVVRRNEPADELQRIHLSDSALDATARTSAALTGPEDRHALAVLTAHRTTVIGTVHVHSVDLLENCLFDGDVNVVHGAAGCVRFCWLPRGSRTPRRFHCEPEHSGPAADTPLRFTSTRYGTPGYLQLADGCPDAIRRGADDGSEPGALHDLFQPQREDNLRTRLAEYAPAGCDPALVFVT</sequence>
<dbReference type="PROSITE" id="PS00699">
    <property type="entry name" value="NITROGENASE_1_1"/>
    <property type="match status" value="1"/>
</dbReference>
<gene>
    <name evidence="2" type="ORF">ACFPP6_26465</name>
</gene>
<keyword evidence="3" id="KW-1185">Reference proteome</keyword>